<dbReference type="InterPro" id="IPR027417">
    <property type="entry name" value="P-loop_NTPase"/>
</dbReference>
<accession>A0AAV6XX28</accession>
<evidence type="ECO:0000256" key="4">
    <source>
        <dbReference type="ARBA" id="ARBA00022840"/>
    </source>
</evidence>
<dbReference type="GO" id="GO:0005524">
    <property type="term" value="F:ATP binding"/>
    <property type="evidence" value="ECO:0007669"/>
    <property type="project" value="UniProtKB-KW"/>
</dbReference>
<keyword evidence="9" id="KW-1185">Reference proteome</keyword>
<organism evidence="8 9">
    <name type="scientific">Buddleja alternifolia</name>
    <dbReference type="NCBI Taxonomy" id="168488"/>
    <lineage>
        <taxon>Eukaryota</taxon>
        <taxon>Viridiplantae</taxon>
        <taxon>Streptophyta</taxon>
        <taxon>Embryophyta</taxon>
        <taxon>Tracheophyta</taxon>
        <taxon>Spermatophyta</taxon>
        <taxon>Magnoliopsida</taxon>
        <taxon>eudicotyledons</taxon>
        <taxon>Gunneridae</taxon>
        <taxon>Pentapetalae</taxon>
        <taxon>asterids</taxon>
        <taxon>lamiids</taxon>
        <taxon>Lamiales</taxon>
        <taxon>Scrophulariaceae</taxon>
        <taxon>Buddlejeae</taxon>
        <taxon>Buddleja</taxon>
    </lineage>
</organism>
<evidence type="ECO:0000313" key="9">
    <source>
        <dbReference type="Proteomes" id="UP000826271"/>
    </source>
</evidence>
<keyword evidence="2 6" id="KW-0547">Nucleotide-binding</keyword>
<evidence type="ECO:0000256" key="3">
    <source>
        <dbReference type="ARBA" id="ARBA00022787"/>
    </source>
</evidence>
<dbReference type="InterPro" id="IPR003959">
    <property type="entry name" value="ATPase_AAA_core"/>
</dbReference>
<dbReference type="InterPro" id="IPR041569">
    <property type="entry name" value="AAA_lid_3"/>
</dbReference>
<dbReference type="Pfam" id="PF24933">
    <property type="entry name" value="DUF7751"/>
    <property type="match status" value="1"/>
</dbReference>
<dbReference type="Gene3D" id="1.10.8.60">
    <property type="match status" value="1"/>
</dbReference>
<evidence type="ECO:0000313" key="8">
    <source>
        <dbReference type="EMBL" id="KAG8384964.1"/>
    </source>
</evidence>
<dbReference type="GO" id="GO:0016887">
    <property type="term" value="F:ATP hydrolysis activity"/>
    <property type="evidence" value="ECO:0007669"/>
    <property type="project" value="InterPro"/>
</dbReference>
<evidence type="ECO:0000259" key="7">
    <source>
        <dbReference type="SMART" id="SM00382"/>
    </source>
</evidence>
<reference evidence="8" key="1">
    <citation type="submission" date="2019-10" db="EMBL/GenBank/DDBJ databases">
        <authorList>
            <person name="Zhang R."/>
            <person name="Pan Y."/>
            <person name="Wang J."/>
            <person name="Ma R."/>
            <person name="Yu S."/>
        </authorList>
    </citation>
    <scope>NUCLEOTIDE SEQUENCE</scope>
    <source>
        <strain evidence="8">LA-IB0</strain>
        <tissue evidence="8">Leaf</tissue>
    </source>
</reference>
<protein>
    <recommendedName>
        <fullName evidence="7">AAA+ ATPase domain-containing protein</fullName>
    </recommendedName>
</protein>
<dbReference type="PROSITE" id="PS00674">
    <property type="entry name" value="AAA"/>
    <property type="match status" value="1"/>
</dbReference>
<evidence type="ECO:0000256" key="2">
    <source>
        <dbReference type="ARBA" id="ARBA00022741"/>
    </source>
</evidence>
<dbReference type="PANTHER" id="PTHR45644">
    <property type="entry name" value="AAA ATPASE, PUTATIVE (AFU_ORTHOLOGUE AFUA_2G12920)-RELATED-RELATED"/>
    <property type="match status" value="1"/>
</dbReference>
<dbReference type="SMART" id="SM00382">
    <property type="entry name" value="AAA"/>
    <property type="match status" value="1"/>
</dbReference>
<dbReference type="Gene3D" id="3.40.50.300">
    <property type="entry name" value="P-loop containing nucleotide triphosphate hydrolases"/>
    <property type="match status" value="1"/>
</dbReference>
<evidence type="ECO:0000256" key="5">
    <source>
        <dbReference type="ARBA" id="ARBA00023128"/>
    </source>
</evidence>
<dbReference type="Pfam" id="PF00004">
    <property type="entry name" value="AAA"/>
    <property type="match status" value="1"/>
</dbReference>
<evidence type="ECO:0000256" key="1">
    <source>
        <dbReference type="ARBA" id="ARBA00004572"/>
    </source>
</evidence>
<dbReference type="GO" id="GO:0005741">
    <property type="term" value="C:mitochondrial outer membrane"/>
    <property type="evidence" value="ECO:0007669"/>
    <property type="project" value="UniProtKB-SubCell"/>
</dbReference>
<dbReference type="InterPro" id="IPR051701">
    <property type="entry name" value="Mito_OM_Translocase_MSP1"/>
</dbReference>
<gene>
    <name evidence="8" type="ORF">BUALT_Bualt04G0172900</name>
</gene>
<dbReference type="Proteomes" id="UP000826271">
    <property type="component" value="Unassembled WGS sequence"/>
</dbReference>
<dbReference type="PANTHER" id="PTHR45644:SF39">
    <property type="entry name" value="AAA-TYPE ATPASE FAMILY PROTEIN-RELATED"/>
    <property type="match status" value="1"/>
</dbReference>
<dbReference type="InterPro" id="IPR003960">
    <property type="entry name" value="ATPase_AAA_CS"/>
</dbReference>
<proteinExistence type="inferred from homology"/>
<dbReference type="Pfam" id="PF17862">
    <property type="entry name" value="AAA_lid_3"/>
    <property type="match status" value="1"/>
</dbReference>
<dbReference type="SUPFAM" id="SSF52540">
    <property type="entry name" value="P-loop containing nucleoside triphosphate hydrolases"/>
    <property type="match status" value="1"/>
</dbReference>
<feature type="domain" description="AAA+ ATPase" evidence="7">
    <location>
        <begin position="340"/>
        <end position="476"/>
    </location>
</feature>
<comment type="subcellular location">
    <subcellularLocation>
        <location evidence="1">Mitochondrion outer membrane</location>
        <topology evidence="1">Single-pass membrane protein</topology>
    </subcellularLocation>
</comment>
<sequence>MTSTGPSFGNRGKVVILENNSSNRIGVKFEVPIAEGSDLGGLCEARHGFVCDVNEVCFDMEEHIKPIFTPFKGFCAESRLILFLKHAENCLLENSEAFQGLNTMVNKLPDDVFVIGSHIQKESAKQKDNSCGKKEKDQKLLNVPKMLLNIFPDMISIEMPKDQKLLDKMKHQLVGDAEFLNVREKWHGFTIVIILLYVTLGVDIHHKIPGYTYIQVLAKNGLQCKGTETLYVTDQKLTDGTAEKVVKWALGYDLSANPQNYSNWQPVLSQESILYGLNNLRAIQTDQKKSRTLPKDIATENENEFEKRILEDVILHTEIGVKFDDIGALDNIKDALKELPCRGILLFGPPGTGKTMLAKAVATESEANFINISTSNITSKWVGESEKFVKAIFSLASKLAPSVVFIDEVDSLFGKRWEQEPETTRKIKNEFMLNWDGLRSKDTERVLVLAATNRPFDLDEAVIRRMPRRFMVNLPDVPNRSKILKVILAKEDLGRDVDFDGIAHMTDAFSGSDLKNLCVAAAYRPVKEILEKGKHKSLGDKRVDIRPLNMQDFQYACDQVRASVSKNSRSMSEMLQWNELYGAGGGSSAKNATLSYFI</sequence>
<evidence type="ECO:0000256" key="6">
    <source>
        <dbReference type="RuleBase" id="RU003651"/>
    </source>
</evidence>
<comment type="caution">
    <text evidence="8">The sequence shown here is derived from an EMBL/GenBank/DDBJ whole genome shotgun (WGS) entry which is preliminary data.</text>
</comment>
<dbReference type="InterPro" id="IPR056653">
    <property type="entry name" value="DUF7751"/>
</dbReference>
<dbReference type="InterPro" id="IPR003593">
    <property type="entry name" value="AAA+_ATPase"/>
</dbReference>
<keyword evidence="5" id="KW-0496">Mitochondrion</keyword>
<keyword evidence="4 6" id="KW-0067">ATP-binding</keyword>
<dbReference type="AlphaFoldDB" id="A0AAV6XX28"/>
<comment type="similarity">
    <text evidence="6">Belongs to the AAA ATPase family.</text>
</comment>
<name>A0AAV6XX28_9LAMI</name>
<dbReference type="EMBL" id="WHWC01000004">
    <property type="protein sequence ID" value="KAG8384964.1"/>
    <property type="molecule type" value="Genomic_DNA"/>
</dbReference>
<keyword evidence="3" id="KW-1000">Mitochondrion outer membrane</keyword>
<keyword evidence="3" id="KW-0472">Membrane</keyword>